<dbReference type="Gene3D" id="3.90.180.10">
    <property type="entry name" value="Medium-chain alcohol dehydrogenases, catalytic domain"/>
    <property type="match status" value="1"/>
</dbReference>
<dbReference type="SUPFAM" id="SSF51735">
    <property type="entry name" value="NAD(P)-binding Rossmann-fold domains"/>
    <property type="match status" value="1"/>
</dbReference>
<dbReference type="InterPro" id="IPR051397">
    <property type="entry name" value="Zn-ADH-like_protein"/>
</dbReference>
<dbReference type="PANTHER" id="PTHR43677">
    <property type="entry name" value="SHORT-CHAIN DEHYDROGENASE/REDUCTASE"/>
    <property type="match status" value="1"/>
</dbReference>
<dbReference type="Pfam" id="PF13602">
    <property type="entry name" value="ADH_zinc_N_2"/>
    <property type="match status" value="1"/>
</dbReference>
<dbReference type="CDD" id="cd05289">
    <property type="entry name" value="MDR_like_2"/>
    <property type="match status" value="1"/>
</dbReference>
<dbReference type="InterPro" id="IPR013154">
    <property type="entry name" value="ADH-like_N"/>
</dbReference>
<dbReference type="PANTHER" id="PTHR43677:SF4">
    <property type="entry name" value="QUINONE OXIDOREDUCTASE-LIKE PROTEIN 2"/>
    <property type="match status" value="1"/>
</dbReference>
<dbReference type="SUPFAM" id="SSF50129">
    <property type="entry name" value="GroES-like"/>
    <property type="match status" value="1"/>
</dbReference>
<dbReference type="InterPro" id="IPR020843">
    <property type="entry name" value="ER"/>
</dbReference>
<name>A0ABR9E8H5_9GAMM</name>
<proteinExistence type="predicted"/>
<protein>
    <submittedName>
        <fullName evidence="2">NADPH2:quinone reductase</fullName>
    </submittedName>
</protein>
<dbReference type="SMART" id="SM00829">
    <property type="entry name" value="PKS_ER"/>
    <property type="match status" value="1"/>
</dbReference>
<dbReference type="Gene3D" id="3.40.50.720">
    <property type="entry name" value="NAD(P)-binding Rossmann-like Domain"/>
    <property type="match status" value="1"/>
</dbReference>
<gene>
    <name evidence="2" type="primary">qor</name>
    <name evidence="2" type="ORF">PAUR_a0628</name>
</gene>
<reference evidence="2 3" key="1">
    <citation type="submission" date="2015-03" db="EMBL/GenBank/DDBJ databases">
        <title>Genome sequence of Pseudoalteromonas aurantia.</title>
        <authorList>
            <person name="Xie B.-B."/>
            <person name="Rong J.-C."/>
            <person name="Qin Q.-L."/>
            <person name="Zhang Y.-Z."/>
        </authorList>
    </citation>
    <scope>NUCLEOTIDE SEQUENCE [LARGE SCALE GENOMIC DNA]</scope>
    <source>
        <strain evidence="2 3">208</strain>
    </source>
</reference>
<keyword evidence="3" id="KW-1185">Reference proteome</keyword>
<comment type="caution">
    <text evidence="2">The sequence shown here is derived from an EMBL/GenBank/DDBJ whole genome shotgun (WGS) entry which is preliminary data.</text>
</comment>
<evidence type="ECO:0000259" key="1">
    <source>
        <dbReference type="SMART" id="SM00829"/>
    </source>
</evidence>
<dbReference type="InterPro" id="IPR036291">
    <property type="entry name" value="NAD(P)-bd_dom_sf"/>
</dbReference>
<sequence length="313" mass="33513">MNETTQTYGVYQFGNADALTNISQTLSHLGAEDVRIKVISSSVNPIDVKTRMGLGFVAKNKAPEAFMALGYDVFGVVENVGKNVSDVQVGQHIIAMAGFAHSPGCYSTHVHANQSELIVVGAQENPRIAGLCLAGLTAWQALQKLMHHKDKPLFINASTGGVGHLAIQIAKMLDFDVVALSARASHQLLQALDVSVMSYDTFYDSAQHNCSLLDLVGGECGLQLLEHIKKGNSVVTVPTLSKDVMCTKAESLGINASGIVVSANRADLKALYSAYQTGEIRVHEDKTFCLDDISGAHSYMEQGNYCGKIIITA</sequence>
<dbReference type="RefSeq" id="WP_192506739.1">
    <property type="nucleotide sequence ID" value="NZ_AQGV01000012.1"/>
</dbReference>
<feature type="domain" description="Enoyl reductase (ER)" evidence="1">
    <location>
        <begin position="14"/>
        <end position="311"/>
    </location>
</feature>
<dbReference type="EMBL" id="AQGV01000012">
    <property type="protein sequence ID" value="MBE0367291.1"/>
    <property type="molecule type" value="Genomic_DNA"/>
</dbReference>
<evidence type="ECO:0000313" key="3">
    <source>
        <dbReference type="Proteomes" id="UP000615755"/>
    </source>
</evidence>
<evidence type="ECO:0000313" key="2">
    <source>
        <dbReference type="EMBL" id="MBE0367291.1"/>
    </source>
</evidence>
<dbReference type="Pfam" id="PF08240">
    <property type="entry name" value="ADH_N"/>
    <property type="match status" value="1"/>
</dbReference>
<dbReference type="InterPro" id="IPR011032">
    <property type="entry name" value="GroES-like_sf"/>
</dbReference>
<accession>A0ABR9E8H5</accession>
<organism evidence="2 3">
    <name type="scientific">Pseudoalteromonas aurantia 208</name>
    <dbReference type="NCBI Taxonomy" id="1314867"/>
    <lineage>
        <taxon>Bacteria</taxon>
        <taxon>Pseudomonadati</taxon>
        <taxon>Pseudomonadota</taxon>
        <taxon>Gammaproteobacteria</taxon>
        <taxon>Alteromonadales</taxon>
        <taxon>Pseudoalteromonadaceae</taxon>
        <taxon>Pseudoalteromonas</taxon>
    </lineage>
</organism>
<dbReference type="Proteomes" id="UP000615755">
    <property type="component" value="Unassembled WGS sequence"/>
</dbReference>